<dbReference type="OrthoDB" id="5421146at2"/>
<dbReference type="Proteomes" id="UP000215590">
    <property type="component" value="Unassembled WGS sequence"/>
</dbReference>
<evidence type="ECO:0000256" key="2">
    <source>
        <dbReference type="ARBA" id="ARBA00022692"/>
    </source>
</evidence>
<dbReference type="NCBIfam" id="NF009407">
    <property type="entry name" value="PRK12768.1"/>
    <property type="match status" value="1"/>
</dbReference>
<gene>
    <name evidence="6" type="ORF">CEV31_1385</name>
</gene>
<evidence type="ECO:0000256" key="3">
    <source>
        <dbReference type="ARBA" id="ARBA00022989"/>
    </source>
</evidence>
<evidence type="ECO:0000313" key="6">
    <source>
        <dbReference type="EMBL" id="OYR19966.1"/>
    </source>
</evidence>
<feature type="transmembrane region" description="Helical" evidence="5">
    <location>
        <begin position="193"/>
        <end position="217"/>
    </location>
</feature>
<dbReference type="AlphaFoldDB" id="A0A256FYW6"/>
<name>A0A256FYW6_9HYPH</name>
<proteinExistence type="predicted"/>
<sequence>MIIEAALKALKRLPTPEFRSVLWKTLGLTLLLLVGLWVAIRQLFFTLAWPWLEQLIPGMPEWAGWLGIVAAILAGLGLALVLALMIAPVTALVAGIFLDDVAEVVEREDYPGQSEGTALPLGRSIVLSLKFLGVVILGNIVALFLLFVPGINLIAFFVINAYLLGREFFEFAAMRYRSEAEAKALRSQYGVTVFLAGLLIAAFLAIPIVNLLTPLFAATMMIHLHKAISQKEASRPPAHAR</sequence>
<keyword evidence="2 5" id="KW-0812">Transmembrane</keyword>
<keyword evidence="7" id="KW-1185">Reference proteome</keyword>
<dbReference type="InterPro" id="IPR059112">
    <property type="entry name" value="CysZ/EI24"/>
</dbReference>
<dbReference type="Pfam" id="PF07264">
    <property type="entry name" value="EI24"/>
    <property type="match status" value="1"/>
</dbReference>
<evidence type="ECO:0000256" key="1">
    <source>
        <dbReference type="ARBA" id="ARBA00004141"/>
    </source>
</evidence>
<organism evidence="6 7">
    <name type="scientific">Brucella thiophenivorans</name>
    <dbReference type="NCBI Taxonomy" id="571255"/>
    <lineage>
        <taxon>Bacteria</taxon>
        <taxon>Pseudomonadati</taxon>
        <taxon>Pseudomonadota</taxon>
        <taxon>Alphaproteobacteria</taxon>
        <taxon>Hyphomicrobiales</taxon>
        <taxon>Brucellaceae</taxon>
        <taxon>Brucella/Ochrobactrum group</taxon>
        <taxon>Brucella</taxon>
    </lineage>
</organism>
<protein>
    <submittedName>
        <fullName evidence="6">Etoposide-induced 2.4 family protein</fullName>
    </submittedName>
</protein>
<feature type="transmembrane region" description="Helical" evidence="5">
    <location>
        <begin position="65"/>
        <end position="98"/>
    </location>
</feature>
<keyword evidence="3 5" id="KW-1133">Transmembrane helix</keyword>
<comment type="caution">
    <text evidence="6">The sequence shown here is derived from an EMBL/GenBank/DDBJ whole genome shotgun (WGS) entry which is preliminary data.</text>
</comment>
<feature type="transmembrane region" description="Helical" evidence="5">
    <location>
        <begin position="131"/>
        <end position="159"/>
    </location>
</feature>
<dbReference type="RefSeq" id="WP_094506202.1">
    <property type="nucleotide sequence ID" value="NZ_JBHEEK010000001.1"/>
</dbReference>
<accession>A0A256FYW6</accession>
<evidence type="ECO:0000256" key="5">
    <source>
        <dbReference type="SAM" id="Phobius"/>
    </source>
</evidence>
<reference evidence="6 7" key="1">
    <citation type="submission" date="2017-07" db="EMBL/GenBank/DDBJ databases">
        <title>Phylogenetic study on the rhizospheric bacterium Ochrobactrum sp. A44.</title>
        <authorList>
            <person name="Krzyzanowska D.M."/>
            <person name="Ossowicki A."/>
            <person name="Rajewska M."/>
            <person name="Maciag T."/>
            <person name="Kaczynski Z."/>
            <person name="Czerwicka M."/>
            <person name="Jafra S."/>
        </authorList>
    </citation>
    <scope>NUCLEOTIDE SEQUENCE [LARGE SCALE GENOMIC DNA]</scope>
    <source>
        <strain evidence="6 7">DSM 7216</strain>
    </source>
</reference>
<evidence type="ECO:0000313" key="7">
    <source>
        <dbReference type="Proteomes" id="UP000215590"/>
    </source>
</evidence>
<evidence type="ECO:0000256" key="4">
    <source>
        <dbReference type="ARBA" id="ARBA00023136"/>
    </source>
</evidence>
<feature type="transmembrane region" description="Helical" evidence="5">
    <location>
        <begin position="21"/>
        <end position="45"/>
    </location>
</feature>
<keyword evidence="4 5" id="KW-0472">Membrane</keyword>
<dbReference type="EMBL" id="NNRJ01000015">
    <property type="protein sequence ID" value="OYR19966.1"/>
    <property type="molecule type" value="Genomic_DNA"/>
</dbReference>
<comment type="subcellular location">
    <subcellularLocation>
        <location evidence="1">Membrane</location>
        <topology evidence="1">Multi-pass membrane protein</topology>
    </subcellularLocation>
</comment>